<dbReference type="Gene3D" id="3.20.20.370">
    <property type="entry name" value="Glycoside hydrolase/deacetylase"/>
    <property type="match status" value="1"/>
</dbReference>
<dbReference type="AlphaFoldDB" id="A0A7X4HHS0"/>
<keyword evidence="5" id="KW-1185">Reference proteome</keyword>
<feature type="signal peptide" evidence="2">
    <location>
        <begin position="1"/>
        <end position="20"/>
    </location>
</feature>
<evidence type="ECO:0000256" key="1">
    <source>
        <dbReference type="SAM" id="MobiDB-lite"/>
    </source>
</evidence>
<dbReference type="Pfam" id="PF01522">
    <property type="entry name" value="Polysacc_deac_1"/>
    <property type="match status" value="1"/>
</dbReference>
<dbReference type="GO" id="GO:0005975">
    <property type="term" value="P:carbohydrate metabolic process"/>
    <property type="evidence" value="ECO:0007669"/>
    <property type="project" value="InterPro"/>
</dbReference>
<accession>A0A7X4HHS0</accession>
<dbReference type="Proteomes" id="UP000450676">
    <property type="component" value="Unassembled WGS sequence"/>
</dbReference>
<protein>
    <submittedName>
        <fullName evidence="4">Polysaccharide deacetylase family protein</fullName>
    </submittedName>
</protein>
<dbReference type="InterPro" id="IPR002509">
    <property type="entry name" value="NODB_dom"/>
</dbReference>
<gene>
    <name evidence="4" type="ORF">GTP77_27165</name>
</gene>
<dbReference type="RefSeq" id="WP_161075280.1">
    <property type="nucleotide sequence ID" value="NZ_WWCU01000051.1"/>
</dbReference>
<name>A0A7X4HHS0_9BURK</name>
<comment type="caution">
    <text evidence="4">The sequence shown here is derived from an EMBL/GenBank/DDBJ whole genome shotgun (WGS) entry which is preliminary data.</text>
</comment>
<dbReference type="InterPro" id="IPR011330">
    <property type="entry name" value="Glyco_hydro/deAcase_b/a-brl"/>
</dbReference>
<dbReference type="SUPFAM" id="SSF88713">
    <property type="entry name" value="Glycoside hydrolase/deacetylase"/>
    <property type="match status" value="1"/>
</dbReference>
<sequence>MLNYRQLALCALLLPALAAAQSFDIAITVDDMPVHGQLPRGMSWLGIAETHLKVFKANGVPEAFGFVNAGKIAATADGEAVLDAWRAAGYPLGNHTYSHMNLSRAPTLDAWYADVVAGEPPVAARMAGADWRYLRFPNLSTGGERQQDALAYLHAHGYKVADVSLAFSDWVYTDAYARCVAKEDTAAIAAMKTEYLANVDSAIVRMKNQSQRVYGRVIPQVLLTHLGGWSAVMLPDVMSRLNAAGARYVTLAQAQSDPAYGLPGGGSVISRTASQKGIRLPDSKPAAPPLEVDKLCR</sequence>
<feature type="domain" description="NodB homology" evidence="3">
    <location>
        <begin position="24"/>
        <end position="160"/>
    </location>
</feature>
<proteinExistence type="predicted"/>
<dbReference type="EMBL" id="WWCU01000051">
    <property type="protein sequence ID" value="MYN11003.1"/>
    <property type="molecule type" value="Genomic_DNA"/>
</dbReference>
<dbReference type="GO" id="GO:0016810">
    <property type="term" value="F:hydrolase activity, acting on carbon-nitrogen (but not peptide) bonds"/>
    <property type="evidence" value="ECO:0007669"/>
    <property type="project" value="InterPro"/>
</dbReference>
<evidence type="ECO:0000313" key="4">
    <source>
        <dbReference type="EMBL" id="MYN11003.1"/>
    </source>
</evidence>
<evidence type="ECO:0000259" key="3">
    <source>
        <dbReference type="Pfam" id="PF01522"/>
    </source>
</evidence>
<evidence type="ECO:0000313" key="5">
    <source>
        <dbReference type="Proteomes" id="UP000450676"/>
    </source>
</evidence>
<feature type="chain" id="PRO_5031355731" evidence="2">
    <location>
        <begin position="21"/>
        <end position="297"/>
    </location>
</feature>
<evidence type="ECO:0000256" key="2">
    <source>
        <dbReference type="SAM" id="SignalP"/>
    </source>
</evidence>
<organism evidence="4 5">
    <name type="scientific">Pseudoduganella aquatica</name>
    <dbReference type="NCBI Taxonomy" id="2660641"/>
    <lineage>
        <taxon>Bacteria</taxon>
        <taxon>Pseudomonadati</taxon>
        <taxon>Pseudomonadota</taxon>
        <taxon>Betaproteobacteria</taxon>
        <taxon>Burkholderiales</taxon>
        <taxon>Oxalobacteraceae</taxon>
        <taxon>Telluria group</taxon>
        <taxon>Pseudoduganella</taxon>
    </lineage>
</organism>
<keyword evidence="2" id="KW-0732">Signal</keyword>
<reference evidence="4 5" key="1">
    <citation type="submission" date="2019-12" db="EMBL/GenBank/DDBJ databases">
        <title>Novel species isolated from a subtropical stream in China.</title>
        <authorList>
            <person name="Lu H."/>
        </authorList>
    </citation>
    <scope>NUCLEOTIDE SEQUENCE [LARGE SCALE GENOMIC DNA]</scope>
    <source>
        <strain evidence="4 5">FT127W</strain>
    </source>
</reference>
<feature type="region of interest" description="Disordered" evidence="1">
    <location>
        <begin position="274"/>
        <end position="297"/>
    </location>
</feature>